<feature type="domain" description="2Fe-2S ferredoxin-type" evidence="4">
    <location>
        <begin position="1"/>
        <end position="89"/>
    </location>
</feature>
<dbReference type="Proteomes" id="UP000184386">
    <property type="component" value="Unassembled WGS sequence"/>
</dbReference>
<gene>
    <name evidence="5" type="ORF">SAMN02745136_00584</name>
</gene>
<evidence type="ECO:0000256" key="1">
    <source>
        <dbReference type="ARBA" id="ARBA00001927"/>
    </source>
</evidence>
<evidence type="ECO:0000313" key="6">
    <source>
        <dbReference type="Proteomes" id="UP000184386"/>
    </source>
</evidence>
<dbReference type="SUPFAM" id="SSF54292">
    <property type="entry name" value="2Fe-2S ferredoxin-like"/>
    <property type="match status" value="1"/>
</dbReference>
<dbReference type="InterPro" id="IPR050573">
    <property type="entry name" value="SDH/FRD_Iron-Sulfur"/>
</dbReference>
<dbReference type="PROSITE" id="PS51085">
    <property type="entry name" value="2FE2S_FER_2"/>
    <property type="match status" value="1"/>
</dbReference>
<protein>
    <submittedName>
        <fullName evidence="5">Succinate dehydrogenase / fumarate reductase iron-sulfur subunit</fullName>
    </submittedName>
</protein>
<comment type="cofactor">
    <cofactor evidence="3">
        <name>[2Fe-2S] cluster</name>
        <dbReference type="ChEBI" id="CHEBI:190135"/>
    </cofactor>
</comment>
<dbReference type="GO" id="GO:0009060">
    <property type="term" value="P:aerobic respiration"/>
    <property type="evidence" value="ECO:0007669"/>
    <property type="project" value="TreeGrafter"/>
</dbReference>
<evidence type="ECO:0000256" key="2">
    <source>
        <dbReference type="ARBA" id="ARBA00009433"/>
    </source>
</evidence>
<accession>A0A1M6KUF7</accession>
<proteinExistence type="inferred from homology"/>
<dbReference type="InterPro" id="IPR025192">
    <property type="entry name" value="Succ_DH/fum_Rdtase_N"/>
</dbReference>
<comment type="cofactor">
    <cofactor evidence="1">
        <name>[3Fe-4S] cluster</name>
        <dbReference type="ChEBI" id="CHEBI:21137"/>
    </cofactor>
</comment>
<dbReference type="GO" id="GO:0051536">
    <property type="term" value="F:iron-sulfur cluster binding"/>
    <property type="evidence" value="ECO:0007669"/>
    <property type="project" value="InterPro"/>
</dbReference>
<evidence type="ECO:0000313" key="5">
    <source>
        <dbReference type="EMBL" id="SHJ62532.1"/>
    </source>
</evidence>
<dbReference type="PANTHER" id="PTHR11921">
    <property type="entry name" value="SUCCINATE DEHYDROGENASE IRON-SULFUR PROTEIN"/>
    <property type="match status" value="1"/>
</dbReference>
<dbReference type="AlphaFoldDB" id="A0A1M6KUF7"/>
<comment type="similarity">
    <text evidence="2">Belongs to the succinate dehydrogenase/fumarate reductase iron-sulfur protein family.</text>
</comment>
<dbReference type="EMBL" id="FRAC01000006">
    <property type="protein sequence ID" value="SHJ62532.1"/>
    <property type="molecule type" value="Genomic_DNA"/>
</dbReference>
<dbReference type="Pfam" id="PF13085">
    <property type="entry name" value="Fer2_3"/>
    <property type="match status" value="1"/>
</dbReference>
<name>A0A1M6KUF7_9FIRM</name>
<dbReference type="InterPro" id="IPR036010">
    <property type="entry name" value="2Fe-2S_ferredoxin-like_sf"/>
</dbReference>
<dbReference type="InterPro" id="IPR001041">
    <property type="entry name" value="2Fe-2S_ferredoxin-type"/>
</dbReference>
<dbReference type="Gene3D" id="3.10.20.30">
    <property type="match status" value="1"/>
</dbReference>
<sequence>MKILIARSDREEFEEYQVEVKSGETTVMDILDDIYENLDHTLAYYKHSTCNQGICGRCAVKLNGRTVLACMEKVDSSQDTITIEPKNGKVVRDLVTE</sequence>
<dbReference type="GO" id="GO:0009055">
    <property type="term" value="F:electron transfer activity"/>
    <property type="evidence" value="ECO:0007669"/>
    <property type="project" value="InterPro"/>
</dbReference>
<organism evidence="5 6">
    <name type="scientific">Anaerocolumna jejuensis DSM 15929</name>
    <dbReference type="NCBI Taxonomy" id="1121322"/>
    <lineage>
        <taxon>Bacteria</taxon>
        <taxon>Bacillati</taxon>
        <taxon>Bacillota</taxon>
        <taxon>Clostridia</taxon>
        <taxon>Lachnospirales</taxon>
        <taxon>Lachnospiraceae</taxon>
        <taxon>Anaerocolumna</taxon>
    </lineage>
</organism>
<evidence type="ECO:0000256" key="3">
    <source>
        <dbReference type="ARBA" id="ARBA00034078"/>
    </source>
</evidence>
<dbReference type="PANTHER" id="PTHR11921:SF29">
    <property type="entry name" value="SUCCINATE DEHYDROGENASE [UBIQUINONE] IRON-SULFUR SUBUNIT, MITOCHONDRIAL"/>
    <property type="match status" value="1"/>
</dbReference>
<dbReference type="STRING" id="1121322.SAMN02745136_00584"/>
<dbReference type="GO" id="GO:0022904">
    <property type="term" value="P:respiratory electron transport chain"/>
    <property type="evidence" value="ECO:0007669"/>
    <property type="project" value="TreeGrafter"/>
</dbReference>
<dbReference type="RefSeq" id="WP_073272709.1">
    <property type="nucleotide sequence ID" value="NZ_FRAC01000006.1"/>
</dbReference>
<dbReference type="InterPro" id="IPR012675">
    <property type="entry name" value="Beta-grasp_dom_sf"/>
</dbReference>
<reference evidence="5 6" key="1">
    <citation type="submission" date="2016-11" db="EMBL/GenBank/DDBJ databases">
        <authorList>
            <person name="Jaros S."/>
            <person name="Januszkiewicz K."/>
            <person name="Wedrychowicz H."/>
        </authorList>
    </citation>
    <scope>NUCLEOTIDE SEQUENCE [LARGE SCALE GENOMIC DNA]</scope>
    <source>
        <strain evidence="5 6">DSM 15929</strain>
    </source>
</reference>
<keyword evidence="6" id="KW-1185">Reference proteome</keyword>
<evidence type="ECO:0000259" key="4">
    <source>
        <dbReference type="PROSITE" id="PS51085"/>
    </source>
</evidence>
<dbReference type="OrthoDB" id="9804391at2"/>